<evidence type="ECO:0000259" key="6">
    <source>
        <dbReference type="SMART" id="SM00983"/>
    </source>
</evidence>
<reference evidence="7 8" key="1">
    <citation type="journal article" date="2013" name="PLoS ONE">
        <title>Identification and characterization of three novel lipases belonging to families II and V from Anaerovibrio lipolyticus 5ST.</title>
        <authorList>
            <person name="Prive F."/>
            <person name="Kaderbhai N.N."/>
            <person name="Girdwood S."/>
            <person name="Worgan H.J."/>
            <person name="Pinloche E."/>
            <person name="Scollan N.D."/>
            <person name="Huws S.A."/>
            <person name="Newbold C.J."/>
        </authorList>
    </citation>
    <scope>NUCLEOTIDE SEQUENCE [LARGE SCALE GENOMIC DNA]</scope>
    <source>
        <strain evidence="7 8">5S</strain>
    </source>
</reference>
<dbReference type="GO" id="GO:0016301">
    <property type="term" value="F:kinase activity"/>
    <property type="evidence" value="ECO:0007669"/>
    <property type="project" value="UniProtKB-KW"/>
</dbReference>
<dbReference type="InterPro" id="IPR053149">
    <property type="entry name" value="TPK"/>
</dbReference>
<dbReference type="InterPro" id="IPR007371">
    <property type="entry name" value="TPK_catalytic"/>
</dbReference>
<evidence type="ECO:0000256" key="5">
    <source>
        <dbReference type="NCBIfam" id="TIGR01378"/>
    </source>
</evidence>
<dbReference type="InterPro" id="IPR036759">
    <property type="entry name" value="TPK_catalytic_sf"/>
</dbReference>
<dbReference type="Proteomes" id="UP000030993">
    <property type="component" value="Unassembled WGS sequence"/>
</dbReference>
<evidence type="ECO:0000313" key="7">
    <source>
        <dbReference type="EMBL" id="KHM53228.1"/>
    </source>
</evidence>
<dbReference type="GO" id="GO:0009229">
    <property type="term" value="P:thiamine diphosphate biosynthetic process"/>
    <property type="evidence" value="ECO:0007669"/>
    <property type="project" value="InterPro"/>
</dbReference>
<dbReference type="SUPFAM" id="SSF63862">
    <property type="entry name" value="Thiamin pyrophosphokinase, substrate-binding domain"/>
    <property type="match status" value="1"/>
</dbReference>
<dbReference type="Gene3D" id="3.40.50.10240">
    <property type="entry name" value="Thiamin pyrophosphokinase, catalytic domain"/>
    <property type="match status" value="1"/>
</dbReference>
<name>A0A0B2K2Z4_9FIRM</name>
<protein>
    <recommendedName>
        <fullName evidence="5">Thiamine diphosphokinase</fullName>
        <ecNumber evidence="5">2.7.6.2</ecNumber>
    </recommendedName>
</protein>
<dbReference type="InterPro" id="IPR007373">
    <property type="entry name" value="Thiamin_PyroPKinase_B1-bd"/>
</dbReference>
<evidence type="ECO:0000256" key="2">
    <source>
        <dbReference type="ARBA" id="ARBA00022741"/>
    </source>
</evidence>
<dbReference type="SUPFAM" id="SSF63999">
    <property type="entry name" value="Thiamin pyrophosphokinase, catalytic domain"/>
    <property type="match status" value="1"/>
</dbReference>
<evidence type="ECO:0000256" key="1">
    <source>
        <dbReference type="ARBA" id="ARBA00022679"/>
    </source>
</evidence>
<dbReference type="Pfam" id="PF04265">
    <property type="entry name" value="TPK_B1_binding"/>
    <property type="match status" value="1"/>
</dbReference>
<keyword evidence="4" id="KW-0067">ATP-binding</keyword>
<dbReference type="EC" id="2.7.6.2" evidence="5"/>
<keyword evidence="3" id="KW-0418">Kinase</keyword>
<keyword evidence="2" id="KW-0547">Nucleotide-binding</keyword>
<dbReference type="AlphaFoldDB" id="A0A0B2K2Z4"/>
<dbReference type="Pfam" id="PF04263">
    <property type="entry name" value="TPK_catalytic"/>
    <property type="match status" value="1"/>
</dbReference>
<dbReference type="InterPro" id="IPR006282">
    <property type="entry name" value="Thi_PPkinase"/>
</dbReference>
<feature type="domain" description="Thiamin pyrophosphokinase thiamin-binding" evidence="6">
    <location>
        <begin position="157"/>
        <end position="227"/>
    </location>
</feature>
<organism evidence="7 8">
    <name type="scientific">Anaerovibrio lipolyticus</name>
    <dbReference type="NCBI Taxonomy" id="82374"/>
    <lineage>
        <taxon>Bacteria</taxon>
        <taxon>Bacillati</taxon>
        <taxon>Bacillota</taxon>
        <taxon>Negativicutes</taxon>
        <taxon>Selenomonadales</taxon>
        <taxon>Selenomonadaceae</taxon>
        <taxon>Anaerovibrio</taxon>
    </lineage>
</organism>
<comment type="caution">
    <text evidence="7">The sequence shown here is derived from an EMBL/GenBank/DDBJ whole genome shotgun (WGS) entry which is preliminary data.</text>
</comment>
<dbReference type="InterPro" id="IPR036371">
    <property type="entry name" value="TPK_B1-bd_sf"/>
</dbReference>
<dbReference type="PANTHER" id="PTHR41299">
    <property type="entry name" value="THIAMINE PYROPHOSPHOKINASE"/>
    <property type="match status" value="1"/>
</dbReference>
<dbReference type="GO" id="GO:0004788">
    <property type="term" value="F:thiamine diphosphokinase activity"/>
    <property type="evidence" value="ECO:0007669"/>
    <property type="project" value="UniProtKB-UniRule"/>
</dbReference>
<dbReference type="GO" id="GO:0006772">
    <property type="term" value="P:thiamine metabolic process"/>
    <property type="evidence" value="ECO:0007669"/>
    <property type="project" value="UniProtKB-UniRule"/>
</dbReference>
<dbReference type="STRING" id="82374.NZ47_00235"/>
<dbReference type="SMART" id="SM00983">
    <property type="entry name" value="TPK_B1_binding"/>
    <property type="match status" value="1"/>
</dbReference>
<dbReference type="EMBL" id="JSCE01000002">
    <property type="protein sequence ID" value="KHM53228.1"/>
    <property type="molecule type" value="Genomic_DNA"/>
</dbReference>
<gene>
    <name evidence="7" type="ORF">NZ47_00235</name>
</gene>
<proteinExistence type="predicted"/>
<dbReference type="NCBIfam" id="TIGR01378">
    <property type="entry name" value="thi_PPkinase"/>
    <property type="match status" value="1"/>
</dbReference>
<keyword evidence="8" id="KW-1185">Reference proteome</keyword>
<dbReference type="GO" id="GO:0005524">
    <property type="term" value="F:ATP binding"/>
    <property type="evidence" value="ECO:0007669"/>
    <property type="project" value="UniProtKB-KW"/>
</dbReference>
<evidence type="ECO:0000256" key="3">
    <source>
        <dbReference type="ARBA" id="ARBA00022777"/>
    </source>
</evidence>
<dbReference type="PANTHER" id="PTHR41299:SF1">
    <property type="entry name" value="THIAMINE PYROPHOSPHOKINASE"/>
    <property type="match status" value="1"/>
</dbReference>
<dbReference type="GO" id="GO:0030975">
    <property type="term" value="F:thiamine binding"/>
    <property type="evidence" value="ECO:0007669"/>
    <property type="project" value="InterPro"/>
</dbReference>
<sequence>MVSEIKIPKLNIKYDCELPNKQLVLVGGGRQPSKDWLQKAVKGRTLWCIDHGVDICHELGIVPEMLLGDFDSCNNTSLQWAKDHGTIIETFDVHKDFTDTQAALKLAREKDAFCILTGALGKRFDHTYSTIFSFGNSAIRGCIADEQEAICFLHDNETITISADTFPKAISLLPISEKVTGVTTKGLYWELNEEELSQIKPYAVSNVLAEKHGTNSFTIGIAEGTLAVYICRQENQM</sequence>
<keyword evidence="1" id="KW-0808">Transferase</keyword>
<dbReference type="CDD" id="cd07995">
    <property type="entry name" value="TPK"/>
    <property type="match status" value="1"/>
</dbReference>
<accession>A0A0B2K2Z4</accession>
<evidence type="ECO:0000313" key="8">
    <source>
        <dbReference type="Proteomes" id="UP000030993"/>
    </source>
</evidence>
<evidence type="ECO:0000256" key="4">
    <source>
        <dbReference type="ARBA" id="ARBA00022840"/>
    </source>
</evidence>